<evidence type="ECO:0000313" key="6">
    <source>
        <dbReference type="EMBL" id="KAG6427364.1"/>
    </source>
</evidence>
<evidence type="ECO:0000256" key="2">
    <source>
        <dbReference type="ARBA" id="ARBA00023295"/>
    </source>
</evidence>
<feature type="domain" description="Glycoside hydrolase family 3 N-terminal" evidence="4">
    <location>
        <begin position="55"/>
        <end position="394"/>
    </location>
</feature>
<dbReference type="SUPFAM" id="SSF52279">
    <property type="entry name" value="Beta-D-glucan exohydrolase, C-terminal domain"/>
    <property type="match status" value="1"/>
</dbReference>
<dbReference type="FunFam" id="3.20.20.300:FF:000003">
    <property type="entry name" value="Beta-D-glucan exohydrolase isoenzyme ExoI"/>
    <property type="match status" value="1"/>
</dbReference>
<dbReference type="Proteomes" id="UP000298416">
    <property type="component" value="Unassembled WGS sequence"/>
</dbReference>
<dbReference type="PANTHER" id="PTHR30620:SF91">
    <property type="entry name" value="BETA-GLUCOSIDASE"/>
    <property type="match status" value="1"/>
</dbReference>
<reference evidence="6" key="2">
    <citation type="submission" date="2020-08" db="EMBL/GenBank/DDBJ databases">
        <title>Plant Genome Project.</title>
        <authorList>
            <person name="Zhang R.-G."/>
        </authorList>
    </citation>
    <scope>NUCLEOTIDE SEQUENCE</scope>
    <source>
        <strain evidence="6">Huo1</strain>
        <tissue evidence="6">Leaf</tissue>
    </source>
</reference>
<gene>
    <name evidence="6" type="ORF">SASPL_111606</name>
</gene>
<dbReference type="Pfam" id="PF01915">
    <property type="entry name" value="Glyco_hydro_3_C"/>
    <property type="match status" value="1"/>
</dbReference>
<keyword evidence="2" id="KW-0326">Glycosidase</keyword>
<evidence type="ECO:0000259" key="4">
    <source>
        <dbReference type="Pfam" id="PF00933"/>
    </source>
</evidence>
<dbReference type="PRINTS" id="PR00133">
    <property type="entry name" value="GLHYDRLASE3"/>
</dbReference>
<name>A0A8X9A5B2_SALSN</name>
<dbReference type="InterPro" id="IPR051915">
    <property type="entry name" value="Cellulose_Degrad_GH3"/>
</dbReference>
<sequence>MCHCQPMQAKMGKFAMGLLVMCWLGGIADAEYKLYKDPTKPMNRRIKDLMGRMSLEEKIGQMMQIELAVASPQVMKDYYIGSVLSGGGSAPGPKAPPEKWVDMVNDIQKGSLSTRLGIPMIYGIDAVHGHNTVYNATIFPHNIGLGATRQAFYILVCLFGKDPELIKNIGAATALELRATGIPYTFAPCIAVCRDPRWGRCYESYSEDPKVVKEMTEIIVGLQGEIPPDSRKGVPYVNGQDKVAACAKHYVGDGGTTRGINMNNTVTSMHRLLSIHMSPYDDSIIKGVATIMVSYSSINGEKMHANTNLITGFLKKTLRFRGFVISDYKGIDLITDPPDANYTYSILAGIGAGIDMVMIPLNYTEFKNGLTLLVRSKSIPMKRIDDAVKRILRVKFTMGLFENPVADYSMAHYVGCEQEEEERREYGFPPPRSSSAAEFPNFAVVAASSTCSLTSATVRERESRSTDSGDGGVGAGIGVPGLPAAAHGQLAREAVRKSQVLLKNGASADEPLIPLPTKAAKVLVAGSHANNIGYQCGGWTIEWQGKGGNITSGTTILSAIENTVDPDTEVVYVERPEATYVKRGKFSYGVVVVGEVPYAEGSGDSLNLTLPEEGYRAIESVCRAVKCVVVLVTGRPVVMEPYMERIDALVAAWLPGSEGQGVADVLYGVHGFSGKLPRTWFKTVDQLPLNVGDTPYDPLFPFGFGLTTKPNAGY</sequence>
<dbReference type="InterPro" id="IPR002772">
    <property type="entry name" value="Glyco_hydro_3_C"/>
</dbReference>
<dbReference type="InterPro" id="IPR036962">
    <property type="entry name" value="Glyco_hydro_3_N_sf"/>
</dbReference>
<dbReference type="PANTHER" id="PTHR30620">
    <property type="entry name" value="PERIPLASMIC BETA-GLUCOSIDASE-RELATED"/>
    <property type="match status" value="1"/>
</dbReference>
<evidence type="ECO:0008006" key="8">
    <source>
        <dbReference type="Google" id="ProtNLM"/>
    </source>
</evidence>
<dbReference type="AlphaFoldDB" id="A0A8X9A5B2"/>
<dbReference type="SUPFAM" id="SSF51445">
    <property type="entry name" value="(Trans)glycosidases"/>
    <property type="match status" value="1"/>
</dbReference>
<feature type="chain" id="PRO_5036482713" description="Beta-glucosidase" evidence="3">
    <location>
        <begin position="31"/>
        <end position="714"/>
    </location>
</feature>
<accession>A0A8X9A5B2</accession>
<dbReference type="Pfam" id="PF00933">
    <property type="entry name" value="Glyco_hydro_3"/>
    <property type="match status" value="1"/>
</dbReference>
<keyword evidence="7" id="KW-1185">Reference proteome</keyword>
<dbReference type="EMBL" id="PNBA02000004">
    <property type="protein sequence ID" value="KAG6427364.1"/>
    <property type="molecule type" value="Genomic_DNA"/>
</dbReference>
<evidence type="ECO:0000313" key="7">
    <source>
        <dbReference type="Proteomes" id="UP000298416"/>
    </source>
</evidence>
<protein>
    <recommendedName>
        <fullName evidence="8">Beta-glucosidase</fullName>
    </recommendedName>
</protein>
<dbReference type="Gene3D" id="3.20.20.300">
    <property type="entry name" value="Glycoside hydrolase, family 3, N-terminal domain"/>
    <property type="match status" value="1"/>
</dbReference>
<dbReference type="FunFam" id="3.40.50.1700:FF:000002">
    <property type="entry name" value="Glycosyl hydrolase family protein"/>
    <property type="match status" value="1"/>
</dbReference>
<dbReference type="InterPro" id="IPR036881">
    <property type="entry name" value="Glyco_hydro_3_C_sf"/>
</dbReference>
<dbReference type="Gene3D" id="3.40.50.1700">
    <property type="entry name" value="Glycoside hydrolase family 3 C-terminal domain"/>
    <property type="match status" value="1"/>
</dbReference>
<keyword evidence="3" id="KW-0732">Signal</keyword>
<dbReference type="GO" id="GO:0009251">
    <property type="term" value="P:glucan catabolic process"/>
    <property type="evidence" value="ECO:0007669"/>
    <property type="project" value="TreeGrafter"/>
</dbReference>
<reference evidence="6" key="1">
    <citation type="submission" date="2018-01" db="EMBL/GenBank/DDBJ databases">
        <authorList>
            <person name="Mao J.F."/>
        </authorList>
    </citation>
    <scope>NUCLEOTIDE SEQUENCE</scope>
    <source>
        <strain evidence="6">Huo1</strain>
        <tissue evidence="6">Leaf</tissue>
    </source>
</reference>
<dbReference type="InterPro" id="IPR017853">
    <property type="entry name" value="GH"/>
</dbReference>
<proteinExistence type="predicted"/>
<evidence type="ECO:0000256" key="3">
    <source>
        <dbReference type="SAM" id="SignalP"/>
    </source>
</evidence>
<feature type="domain" description="Glycoside hydrolase family 3 C-terminal" evidence="5">
    <location>
        <begin position="500"/>
        <end position="707"/>
    </location>
</feature>
<evidence type="ECO:0000256" key="1">
    <source>
        <dbReference type="ARBA" id="ARBA00022801"/>
    </source>
</evidence>
<comment type="caution">
    <text evidence="6">The sequence shown here is derived from an EMBL/GenBank/DDBJ whole genome shotgun (WGS) entry which is preliminary data.</text>
</comment>
<keyword evidence="1" id="KW-0378">Hydrolase</keyword>
<feature type="signal peptide" evidence="3">
    <location>
        <begin position="1"/>
        <end position="30"/>
    </location>
</feature>
<dbReference type="InterPro" id="IPR001764">
    <property type="entry name" value="Glyco_hydro_3_N"/>
</dbReference>
<dbReference type="GO" id="GO:0008422">
    <property type="term" value="F:beta-glucosidase activity"/>
    <property type="evidence" value="ECO:0007669"/>
    <property type="project" value="TreeGrafter"/>
</dbReference>
<evidence type="ECO:0000259" key="5">
    <source>
        <dbReference type="Pfam" id="PF01915"/>
    </source>
</evidence>
<organism evidence="6">
    <name type="scientific">Salvia splendens</name>
    <name type="common">Scarlet sage</name>
    <dbReference type="NCBI Taxonomy" id="180675"/>
    <lineage>
        <taxon>Eukaryota</taxon>
        <taxon>Viridiplantae</taxon>
        <taxon>Streptophyta</taxon>
        <taxon>Embryophyta</taxon>
        <taxon>Tracheophyta</taxon>
        <taxon>Spermatophyta</taxon>
        <taxon>Magnoliopsida</taxon>
        <taxon>eudicotyledons</taxon>
        <taxon>Gunneridae</taxon>
        <taxon>Pentapetalae</taxon>
        <taxon>asterids</taxon>
        <taxon>lamiids</taxon>
        <taxon>Lamiales</taxon>
        <taxon>Lamiaceae</taxon>
        <taxon>Nepetoideae</taxon>
        <taxon>Mentheae</taxon>
        <taxon>Salviinae</taxon>
        <taxon>Salvia</taxon>
        <taxon>Salvia subgen. Calosphace</taxon>
        <taxon>core Calosphace</taxon>
    </lineage>
</organism>